<evidence type="ECO:0000256" key="1">
    <source>
        <dbReference type="SAM" id="MobiDB-lite"/>
    </source>
</evidence>
<dbReference type="RefSeq" id="WP_211861537.1">
    <property type="nucleotide sequence ID" value="NZ_JAAEDM010000015.1"/>
</dbReference>
<protein>
    <submittedName>
        <fullName evidence="2">Uncharacterized protein</fullName>
    </submittedName>
</protein>
<name>A0A9X9WVI8_9PROT</name>
<accession>A0A9X9WVI8</accession>
<dbReference type="Proteomes" id="UP001138751">
    <property type="component" value="Unassembled WGS sequence"/>
</dbReference>
<gene>
    <name evidence="2" type="ORF">GXW76_08270</name>
</gene>
<reference evidence="2" key="1">
    <citation type="submission" date="2020-01" db="EMBL/GenBank/DDBJ databases">
        <authorList>
            <person name="Rat A."/>
        </authorList>
    </citation>
    <scope>NUCLEOTIDE SEQUENCE</scope>
    <source>
        <strain evidence="2">LMG 31231</strain>
    </source>
</reference>
<reference evidence="2" key="2">
    <citation type="journal article" date="2021" name="Syst. Appl. Microbiol.">
        <title>Roseomonas hellenica sp. nov., isolated from roots of wild-growing Alkanna tinctoria.</title>
        <authorList>
            <person name="Rat A."/>
            <person name="Naranjo H.D."/>
            <person name="Lebbe L."/>
            <person name="Cnockaert M."/>
            <person name="Krigas N."/>
            <person name="Grigoriadou K."/>
            <person name="Maloupa E."/>
            <person name="Willems A."/>
        </authorList>
    </citation>
    <scope>NUCLEOTIDE SEQUENCE</scope>
    <source>
        <strain evidence="2">LMG 31231</strain>
    </source>
</reference>
<evidence type="ECO:0000313" key="3">
    <source>
        <dbReference type="Proteomes" id="UP001138751"/>
    </source>
</evidence>
<keyword evidence="3" id="KW-1185">Reference proteome</keyword>
<organism evidence="2 3">
    <name type="scientific">Neoroseomonas soli</name>
    <dbReference type="NCBI Taxonomy" id="1081025"/>
    <lineage>
        <taxon>Bacteria</taxon>
        <taxon>Pseudomonadati</taxon>
        <taxon>Pseudomonadota</taxon>
        <taxon>Alphaproteobacteria</taxon>
        <taxon>Acetobacterales</taxon>
        <taxon>Acetobacteraceae</taxon>
        <taxon>Neoroseomonas</taxon>
    </lineage>
</organism>
<evidence type="ECO:0000313" key="2">
    <source>
        <dbReference type="EMBL" id="MBR0671167.1"/>
    </source>
</evidence>
<dbReference type="AlphaFoldDB" id="A0A9X9WVI8"/>
<dbReference type="EMBL" id="JAAEDM010000015">
    <property type="protein sequence ID" value="MBR0671167.1"/>
    <property type="molecule type" value="Genomic_DNA"/>
</dbReference>
<proteinExistence type="predicted"/>
<sequence length="166" mass="17490">MDRPLLPREAEAILRRHEADPASTRPGQSRETLSAAERQLRLQADAFAACAAALRAGDAAAVPAGNPNGSGHAEVRELLVDAAELLPLLTGDATAAGIIEREHEALADAFAAASVRCLGIARHLQGERHRIHAADYRRVLVDGLQEDAGEARRRRGAGKADKGASA</sequence>
<feature type="region of interest" description="Disordered" evidence="1">
    <location>
        <begin position="14"/>
        <end position="34"/>
    </location>
</feature>
<comment type="caution">
    <text evidence="2">The sequence shown here is derived from an EMBL/GenBank/DDBJ whole genome shotgun (WGS) entry which is preliminary data.</text>
</comment>